<sequence>MPRAGTRSQAQPSQSQPRQAPSQSQRTRRARVEVEEEPEDGPSQVNGDDDDDLMDAEDGEKGPDELVRKAYDLVRLALFCEQRRVPMKRDEISKKVLGTSPRAFNTVFANAQNILRNTFGMELVELQANPKGGDEETAKLMKNTGVKKRAAPTGTKTYILRSTLDPALIELANAADPDLLAEERVEYEDAEAVDELDLRTYGSILAWNTSDQLGTVGILYIILALILVEGRVLSDNDLKALLKRLRLAPSSTVPLTTQSTKRTFSTDDLLKELARQGFLDRQRVGEPARGGKRGRPSGTQAPDEQAAAFEWRWGPRAHSEVGEKAVAQFVAEFMVERPAAEEDEGERRPQREDDPATKKQMELMMRGIERGASGAALADIR</sequence>
<accession>A0A8E2DNX7</accession>
<evidence type="ECO:0000259" key="2">
    <source>
        <dbReference type="PROSITE" id="PS50838"/>
    </source>
</evidence>
<reference evidence="3 4" key="1">
    <citation type="submission" date="2016-07" db="EMBL/GenBank/DDBJ databases">
        <title>Draft genome of the white-rot fungus Obba rivulosa 3A-2.</title>
        <authorList>
            <consortium name="DOE Joint Genome Institute"/>
            <person name="Miettinen O."/>
            <person name="Riley R."/>
            <person name="Acob R."/>
            <person name="Barry K."/>
            <person name="Cullen D."/>
            <person name="De Vries R."/>
            <person name="Hainaut M."/>
            <person name="Hatakka A."/>
            <person name="Henrissat B."/>
            <person name="Hilden K."/>
            <person name="Kuo R."/>
            <person name="Labutti K."/>
            <person name="Lipzen A."/>
            <person name="Makela M.R."/>
            <person name="Sandor L."/>
            <person name="Spatafora J.W."/>
            <person name="Grigoriev I.V."/>
            <person name="Hibbett D.S."/>
        </authorList>
    </citation>
    <scope>NUCLEOTIDE SEQUENCE [LARGE SCALE GENOMIC DNA]</scope>
    <source>
        <strain evidence="3 4">3A-2</strain>
    </source>
</reference>
<feature type="region of interest" description="Disordered" evidence="1">
    <location>
        <begin position="1"/>
        <end position="65"/>
    </location>
</feature>
<gene>
    <name evidence="3" type="ORF">OBBRIDRAFT_774238</name>
</gene>
<feature type="compositionally biased region" description="Acidic residues" evidence="1">
    <location>
        <begin position="47"/>
        <end position="58"/>
    </location>
</feature>
<feature type="domain" description="MAGE" evidence="2">
    <location>
        <begin position="66"/>
        <end position="338"/>
    </location>
</feature>
<feature type="compositionally biased region" description="Low complexity" evidence="1">
    <location>
        <begin position="1"/>
        <end position="25"/>
    </location>
</feature>
<evidence type="ECO:0000313" key="3">
    <source>
        <dbReference type="EMBL" id="OCH91978.1"/>
    </source>
</evidence>
<dbReference type="PANTHER" id="PTHR11736">
    <property type="entry name" value="MELANOMA-ASSOCIATED ANTIGEN MAGE ANTIGEN"/>
    <property type="match status" value="1"/>
</dbReference>
<dbReference type="EMBL" id="KV722376">
    <property type="protein sequence ID" value="OCH91978.1"/>
    <property type="molecule type" value="Genomic_DNA"/>
</dbReference>
<dbReference type="Gene3D" id="1.10.10.1200">
    <property type="entry name" value="MAGE homology domain, winged helix WH1 motif"/>
    <property type="match status" value="1"/>
</dbReference>
<feature type="region of interest" description="Disordered" evidence="1">
    <location>
        <begin position="281"/>
        <end position="305"/>
    </location>
</feature>
<dbReference type="GO" id="GO:0005634">
    <property type="term" value="C:nucleus"/>
    <property type="evidence" value="ECO:0007669"/>
    <property type="project" value="TreeGrafter"/>
</dbReference>
<organism evidence="3 4">
    <name type="scientific">Obba rivulosa</name>
    <dbReference type="NCBI Taxonomy" id="1052685"/>
    <lineage>
        <taxon>Eukaryota</taxon>
        <taxon>Fungi</taxon>
        <taxon>Dikarya</taxon>
        <taxon>Basidiomycota</taxon>
        <taxon>Agaricomycotina</taxon>
        <taxon>Agaricomycetes</taxon>
        <taxon>Polyporales</taxon>
        <taxon>Gelatoporiaceae</taxon>
        <taxon>Obba</taxon>
    </lineage>
</organism>
<dbReference type="PROSITE" id="PS50838">
    <property type="entry name" value="MAGE"/>
    <property type="match status" value="1"/>
</dbReference>
<feature type="region of interest" description="Disordered" evidence="1">
    <location>
        <begin position="336"/>
        <end position="360"/>
    </location>
</feature>
<keyword evidence="4" id="KW-1185">Reference proteome</keyword>
<dbReference type="Pfam" id="PF01454">
    <property type="entry name" value="MAGE"/>
    <property type="match status" value="1"/>
</dbReference>
<evidence type="ECO:0000256" key="1">
    <source>
        <dbReference type="SAM" id="MobiDB-lite"/>
    </source>
</evidence>
<dbReference type="OrthoDB" id="205198at2759"/>
<dbReference type="GO" id="GO:0006281">
    <property type="term" value="P:DNA repair"/>
    <property type="evidence" value="ECO:0007669"/>
    <property type="project" value="TreeGrafter"/>
</dbReference>
<dbReference type="SMART" id="SM01373">
    <property type="entry name" value="MAGE"/>
    <property type="match status" value="1"/>
</dbReference>
<dbReference type="InterPro" id="IPR041898">
    <property type="entry name" value="MAGE_WH1"/>
</dbReference>
<dbReference type="InterPro" id="IPR037445">
    <property type="entry name" value="MAGE"/>
</dbReference>
<name>A0A8E2DNX7_9APHY</name>
<dbReference type="AlphaFoldDB" id="A0A8E2DNX7"/>
<evidence type="ECO:0000313" key="4">
    <source>
        <dbReference type="Proteomes" id="UP000250043"/>
    </source>
</evidence>
<dbReference type="Proteomes" id="UP000250043">
    <property type="component" value="Unassembled WGS sequence"/>
</dbReference>
<proteinExistence type="predicted"/>
<protein>
    <submittedName>
        <fullName evidence="3">MAGE-domain-containing protein</fullName>
    </submittedName>
</protein>
<dbReference type="InterPro" id="IPR002190">
    <property type="entry name" value="MHD_dom"/>
</dbReference>
<dbReference type="PANTHER" id="PTHR11736:SF14">
    <property type="entry name" value="NSE3 HOMOLOG, SMC5-SMC6 COMPLEX COMPONENT"/>
    <property type="match status" value="1"/>
</dbReference>
<dbReference type="InterPro" id="IPR041899">
    <property type="entry name" value="MAGE_WH2"/>
</dbReference>
<dbReference type="Gene3D" id="1.10.10.1210">
    <property type="entry name" value="MAGE homology domain, winged helix WH2 motif"/>
    <property type="match status" value="1"/>
</dbReference>